<dbReference type="Proteomes" id="UP000002059">
    <property type="component" value="Partially assembled WGS sequence"/>
</dbReference>
<reference evidence="2 3" key="1">
    <citation type="journal article" date="2011" name="PLoS Genet.">
        <title>Comparative genomic analysis of human fungal pathogens causing paracoccidioidomycosis.</title>
        <authorList>
            <person name="Desjardins C.A."/>
            <person name="Champion M.D."/>
            <person name="Holder J.W."/>
            <person name="Muszewska A."/>
            <person name="Goldberg J."/>
            <person name="Bailao A.M."/>
            <person name="Brigido M.M."/>
            <person name="Ferreira M.E."/>
            <person name="Garcia A.M."/>
            <person name="Grynberg M."/>
            <person name="Gujja S."/>
            <person name="Heiman D.I."/>
            <person name="Henn M.R."/>
            <person name="Kodira C.D."/>
            <person name="Leon-Narvaez H."/>
            <person name="Longo L.V."/>
            <person name="Ma L.J."/>
            <person name="Malavazi I."/>
            <person name="Matsuo A.L."/>
            <person name="Morais F.V."/>
            <person name="Pereira M."/>
            <person name="Rodriguez-Brito S."/>
            <person name="Sakthikumar S."/>
            <person name="Salem-Izacc S.M."/>
            <person name="Sykes S.M."/>
            <person name="Teixeira M.M."/>
            <person name="Vallejo M.C."/>
            <person name="Walter M.E."/>
            <person name="Yandava C."/>
            <person name="Young S."/>
            <person name="Zeng Q."/>
            <person name="Zucker J."/>
            <person name="Felipe M.S."/>
            <person name="Goldman G.H."/>
            <person name="Haas B.J."/>
            <person name="McEwen J.G."/>
            <person name="Nino-Vega G."/>
            <person name="Puccia R."/>
            <person name="San-Blas G."/>
            <person name="Soares C.M."/>
            <person name="Birren B.W."/>
            <person name="Cuomo C.A."/>
        </authorList>
    </citation>
    <scope>NUCLEOTIDE SEQUENCE [LARGE SCALE GENOMIC DNA]</scope>
    <source>
        <strain evidence="3">ATCC MYA-826 / Pb01</strain>
    </source>
</reference>
<dbReference type="Pfam" id="PF12796">
    <property type="entry name" value="Ank_2"/>
    <property type="match status" value="1"/>
</dbReference>
<dbReference type="HOGENOM" id="CLU_297554_0_0_1"/>
<dbReference type="PROSITE" id="PS50088">
    <property type="entry name" value="ANK_REPEAT"/>
    <property type="match status" value="3"/>
</dbReference>
<dbReference type="eggNOG" id="KOG0504">
    <property type="taxonomic scope" value="Eukaryota"/>
</dbReference>
<dbReference type="KEGG" id="pbl:PAAG_05486"/>
<dbReference type="Pfam" id="PF11917">
    <property type="entry name" value="DUF3435"/>
    <property type="match status" value="1"/>
</dbReference>
<dbReference type="EMBL" id="KN294005">
    <property type="protein sequence ID" value="EEH34437.2"/>
    <property type="molecule type" value="Genomic_DNA"/>
</dbReference>
<feature type="repeat" description="ANK" evidence="1">
    <location>
        <begin position="953"/>
        <end position="985"/>
    </location>
</feature>
<feature type="repeat" description="ANK" evidence="1">
    <location>
        <begin position="888"/>
        <end position="920"/>
    </location>
</feature>
<evidence type="ECO:0000313" key="2">
    <source>
        <dbReference type="EMBL" id="EEH34437.2"/>
    </source>
</evidence>
<feature type="repeat" description="ANK" evidence="1">
    <location>
        <begin position="921"/>
        <end position="949"/>
    </location>
</feature>
<dbReference type="PANTHER" id="PTHR37535">
    <property type="entry name" value="FLUG DOMAIN PROTEIN"/>
    <property type="match status" value="1"/>
</dbReference>
<dbReference type="RefSeq" id="XP_015699814.1">
    <property type="nucleotide sequence ID" value="XM_015845588.1"/>
</dbReference>
<organism evidence="2 3">
    <name type="scientific">Paracoccidioides lutzii (strain ATCC MYA-826 / Pb01)</name>
    <name type="common">Paracoccidioides brasiliensis</name>
    <dbReference type="NCBI Taxonomy" id="502779"/>
    <lineage>
        <taxon>Eukaryota</taxon>
        <taxon>Fungi</taxon>
        <taxon>Dikarya</taxon>
        <taxon>Ascomycota</taxon>
        <taxon>Pezizomycotina</taxon>
        <taxon>Eurotiomycetes</taxon>
        <taxon>Eurotiomycetidae</taxon>
        <taxon>Onygenales</taxon>
        <taxon>Ajellomycetaceae</taxon>
        <taxon>Paracoccidioides</taxon>
    </lineage>
</organism>
<sequence>MFSRWTCLWKPSKPAKESRRAGKKIVEELTPDEYRARDTVRLARFQVTGKKYADATVIAINRVQRFWDRHCSFMGVDAHSHLSACVDKNFRVYADWRLKNFNITKQSTIWVEWKFLRLLFKRETGRKVDELVGKLISEFILGPLTDEYDLDLSIDYKPVNPLLMLFITYTSTRPGALIESGCLRGSNDALCYKDIVLRVIPNPDQPDRHVLVMEVSLMFMKGKRNKSQPTTYIFHERDDNLALCPVSHFLALALADDAFDARGINSVEDVLRIRVMAPRNSLHLKWKPHMLNIPVFRRAVHTAEGIRISPDKALPYDTFNQYLQRLGRNAGFEHKLTPYCIRRGTANAVDTVATTSERNQVMGHSRADIFERYYISVKVKRDVQSAYLGCPARESIIQAVGRFSLTRDPRAPKELSNEQKEAIERDPQLVKLCDRQRSLRKLIERKHGSVPKSKGTALHREYTELGDTIRAEKQTLHREAFEEMRQEFFATIDTVEIERQLLGLSISEELKMDDEDKVQFVFEERAQLARNLFRSSDCRTEDQHELYVRRVQTSQDWASLCSLREGPRKRRVSSADSGVDITFDGIIDADTFPISCPGTQCLFCLGDSQLPHSAWIYSFSRPDHLRRHVQNCHLRYLDPDALLWCPHPSCPDALDGVEDFQGHALIVHNVRTAGFRQSSLVFPNPKLSFCHPEPSRSVASDVPCSQPATVFRAHHCLIAPLLSLCRFLLRTDRPLQMGGLAELSAEVVRLIAQHSDSEKDIYSFALVSRTFYHWTVDLLYKLNSSQNEGLALLWACRNGQQSTARLSLTHSLQGEREAVRRKRSRSALLLACENGHAKLVELLFQKRSADFTFETPGTAPLLAGGNGHRDAMQALLQNGADIDFTDADGDTPLIKAASKGHDNVARTLLCKGANPDFQNYWGGTALLTAARFGHVRFVHVLLEKGVELDHMVGGGAALNWAAAEGHKDVVSALLQKGARTDLVDELGDTAIDRAKWHGHVEVAKMITDHGNC</sequence>
<dbReference type="InterPro" id="IPR036770">
    <property type="entry name" value="Ankyrin_rpt-contain_sf"/>
</dbReference>
<keyword evidence="3" id="KW-1185">Reference proteome</keyword>
<gene>
    <name evidence="2" type="ORF">PAAG_05486</name>
</gene>
<dbReference type="AlphaFoldDB" id="C1H3Z3"/>
<dbReference type="SMART" id="SM00248">
    <property type="entry name" value="ANK"/>
    <property type="match status" value="5"/>
</dbReference>
<dbReference type="PANTHER" id="PTHR37535:SF4">
    <property type="entry name" value="FLUG DOMAIN-CONTAINING PROTEIN"/>
    <property type="match status" value="1"/>
</dbReference>
<name>C1H3Z3_PARBA</name>
<dbReference type="OMA" id="RHHWVHS"/>
<dbReference type="PROSITE" id="PS50297">
    <property type="entry name" value="ANK_REP_REGION"/>
    <property type="match status" value="3"/>
</dbReference>
<dbReference type="InterPro" id="IPR021842">
    <property type="entry name" value="DUF3435"/>
</dbReference>
<protein>
    <submittedName>
        <fullName evidence="2">FluG domain-containing protein</fullName>
    </submittedName>
</protein>
<keyword evidence="1" id="KW-0040">ANK repeat</keyword>
<proteinExistence type="predicted"/>
<dbReference type="Pfam" id="PF13637">
    <property type="entry name" value="Ank_4"/>
    <property type="match status" value="1"/>
</dbReference>
<dbReference type="SUPFAM" id="SSF48403">
    <property type="entry name" value="Ankyrin repeat"/>
    <property type="match status" value="1"/>
</dbReference>
<accession>C1H3Z3</accession>
<dbReference type="STRING" id="502779.C1H3Z3"/>
<dbReference type="OrthoDB" id="5400098at2759"/>
<evidence type="ECO:0000313" key="3">
    <source>
        <dbReference type="Proteomes" id="UP000002059"/>
    </source>
</evidence>
<dbReference type="InterPro" id="IPR002110">
    <property type="entry name" value="Ankyrin_rpt"/>
</dbReference>
<dbReference type="VEuPathDB" id="FungiDB:PAAG_05486"/>
<dbReference type="GeneID" id="9095826"/>
<evidence type="ECO:0000256" key="1">
    <source>
        <dbReference type="PROSITE-ProRule" id="PRU00023"/>
    </source>
</evidence>
<dbReference type="Gene3D" id="1.25.40.20">
    <property type="entry name" value="Ankyrin repeat-containing domain"/>
    <property type="match status" value="2"/>
</dbReference>